<feature type="domain" description="Fibronectin type-III" evidence="5">
    <location>
        <begin position="173"/>
        <end position="261"/>
    </location>
</feature>
<feature type="domain" description="MAM" evidence="3">
    <location>
        <begin position="1894"/>
        <end position="2101"/>
    </location>
</feature>
<dbReference type="InterPro" id="IPR051560">
    <property type="entry name" value="MAM_domain-containing"/>
</dbReference>
<feature type="domain" description="PKD" evidence="4">
    <location>
        <begin position="2278"/>
        <end position="2336"/>
    </location>
</feature>
<dbReference type="Gene3D" id="2.60.40.10">
    <property type="entry name" value="Immunoglobulins"/>
    <property type="match status" value="11"/>
</dbReference>
<dbReference type="PANTHER" id="PTHR23282">
    <property type="entry name" value="APICAL ENDOSOMAL GLYCOPROTEIN PRECURSOR"/>
    <property type="match status" value="1"/>
</dbReference>
<dbReference type="CDD" id="cd00063">
    <property type="entry name" value="FN3"/>
    <property type="match status" value="3"/>
</dbReference>
<dbReference type="SMART" id="SM00137">
    <property type="entry name" value="MAM"/>
    <property type="match status" value="4"/>
</dbReference>
<feature type="domain" description="MAM" evidence="3">
    <location>
        <begin position="544"/>
        <end position="725"/>
    </location>
</feature>
<proteinExistence type="predicted"/>
<dbReference type="PROSITE" id="PS50093">
    <property type="entry name" value="PKD"/>
    <property type="match status" value="3"/>
</dbReference>
<dbReference type="PROSITE" id="PS50853">
    <property type="entry name" value="FN3"/>
    <property type="match status" value="8"/>
</dbReference>
<reference evidence="6 7" key="1">
    <citation type="journal article" date="2012" name="Stand. Genomic Sci.">
        <title>Genome sequence of the orange-pigmented seawater bacterium Owenweeksia hongkongensis type strain (UST20020801(T)).</title>
        <authorList>
            <person name="Riedel T."/>
            <person name="Held B."/>
            <person name="Nolan M."/>
            <person name="Lucas S."/>
            <person name="Lapidus A."/>
            <person name="Tice H."/>
            <person name="Del Rio T.G."/>
            <person name="Cheng J.F."/>
            <person name="Han C."/>
            <person name="Tapia R."/>
            <person name="Goodwin L.A."/>
            <person name="Pitluck S."/>
            <person name="Liolios K."/>
            <person name="Mavromatis K."/>
            <person name="Pagani I."/>
            <person name="Ivanova N."/>
            <person name="Mikhailova N."/>
            <person name="Pati A."/>
            <person name="Chen A."/>
            <person name="Palaniappan K."/>
            <person name="Rohde M."/>
            <person name="Tindall B.J."/>
            <person name="Detter J.C."/>
            <person name="Goker M."/>
            <person name="Woyke T."/>
            <person name="Bristow J."/>
            <person name="Eisen J.A."/>
            <person name="Markowitz V."/>
            <person name="Hugenholtz P."/>
            <person name="Klenk H.P."/>
            <person name="Kyrpides N.C."/>
        </authorList>
    </citation>
    <scope>NUCLEOTIDE SEQUENCE</scope>
    <source>
        <strain evidence="7">DSM 17368 / JCM 12287 / NRRL B-23963</strain>
    </source>
</reference>
<dbReference type="InterPro" id="IPR036116">
    <property type="entry name" value="FN3_sf"/>
</dbReference>
<dbReference type="Pfam" id="PF18962">
    <property type="entry name" value="Por_Secre_tail"/>
    <property type="match status" value="1"/>
</dbReference>
<dbReference type="InterPro" id="IPR003961">
    <property type="entry name" value="FN3_dom"/>
</dbReference>
<keyword evidence="7" id="KW-1185">Reference proteome</keyword>
<dbReference type="Pfam" id="PF00629">
    <property type="entry name" value="MAM"/>
    <property type="match status" value="6"/>
</dbReference>
<accession>G8R2Q1</accession>
<evidence type="ECO:0000256" key="2">
    <source>
        <dbReference type="SAM" id="SignalP"/>
    </source>
</evidence>
<dbReference type="PROSITE" id="PS50060">
    <property type="entry name" value="MAM_2"/>
    <property type="match status" value="7"/>
</dbReference>
<dbReference type="EMBL" id="CP003156">
    <property type="protein sequence ID" value="AEV31856.1"/>
    <property type="molecule type" value="Genomic_DNA"/>
</dbReference>
<dbReference type="STRING" id="926562.Oweho_0843"/>
<dbReference type="InterPro" id="IPR013320">
    <property type="entry name" value="ConA-like_dom_sf"/>
</dbReference>
<dbReference type="InterPro" id="IPR026444">
    <property type="entry name" value="Secre_tail"/>
</dbReference>
<dbReference type="SUPFAM" id="SSF49265">
    <property type="entry name" value="Fibronectin type III"/>
    <property type="match status" value="4"/>
</dbReference>
<feature type="domain" description="Fibronectin type-III" evidence="5">
    <location>
        <begin position="1828"/>
        <end position="1915"/>
    </location>
</feature>
<feature type="domain" description="Fibronectin type-III" evidence="5">
    <location>
        <begin position="1000"/>
        <end position="1088"/>
    </location>
</feature>
<feature type="domain" description="Fibronectin type-III" evidence="5">
    <location>
        <begin position="2101"/>
        <end position="2188"/>
    </location>
</feature>
<organism evidence="6 7">
    <name type="scientific">Owenweeksia hongkongensis (strain DSM 17368 / CIP 108786 / JCM 12287 / NRRL B-23963 / UST20020801)</name>
    <dbReference type="NCBI Taxonomy" id="926562"/>
    <lineage>
        <taxon>Bacteria</taxon>
        <taxon>Pseudomonadati</taxon>
        <taxon>Bacteroidota</taxon>
        <taxon>Flavobacteriia</taxon>
        <taxon>Flavobacteriales</taxon>
        <taxon>Owenweeksiaceae</taxon>
        <taxon>Owenweeksia</taxon>
    </lineage>
</organism>
<dbReference type="KEGG" id="oho:Oweho_0843"/>
<feature type="domain" description="MAM" evidence="3">
    <location>
        <begin position="1657"/>
        <end position="1828"/>
    </location>
</feature>
<feature type="domain" description="Fibronectin type-III" evidence="5">
    <location>
        <begin position="725"/>
        <end position="813"/>
    </location>
</feature>
<feature type="chain" id="PRO_5003514576" evidence="2">
    <location>
        <begin position="22"/>
        <end position="2512"/>
    </location>
</feature>
<feature type="domain" description="PKD" evidence="4">
    <location>
        <begin position="2343"/>
        <end position="2395"/>
    </location>
</feature>
<dbReference type="PANTHER" id="PTHR23282:SF101">
    <property type="entry name" value="MAM DOMAIN-CONTAINING PROTEIN"/>
    <property type="match status" value="1"/>
</dbReference>
<dbReference type="OrthoDB" id="9792152at2"/>
<name>G8R2Q1_OWEHD</name>
<dbReference type="GO" id="GO:0004553">
    <property type="term" value="F:hydrolase activity, hydrolyzing O-glycosyl compounds"/>
    <property type="evidence" value="ECO:0007669"/>
    <property type="project" value="UniProtKB-ARBA"/>
</dbReference>
<evidence type="ECO:0000313" key="7">
    <source>
        <dbReference type="Proteomes" id="UP000005631"/>
    </source>
</evidence>
<gene>
    <name evidence="6" type="ordered locus">Oweho_0843</name>
</gene>
<evidence type="ECO:0000256" key="1">
    <source>
        <dbReference type="ARBA" id="ARBA00022729"/>
    </source>
</evidence>
<dbReference type="SUPFAM" id="SSF49299">
    <property type="entry name" value="PKD domain"/>
    <property type="match status" value="3"/>
</dbReference>
<dbReference type="InterPro" id="IPR022409">
    <property type="entry name" value="PKD/Chitinase_dom"/>
</dbReference>
<dbReference type="GO" id="GO:0016020">
    <property type="term" value="C:membrane"/>
    <property type="evidence" value="ECO:0007669"/>
    <property type="project" value="InterPro"/>
</dbReference>
<dbReference type="PATRIC" id="fig|926562.3.peg.860"/>
<evidence type="ECO:0000259" key="4">
    <source>
        <dbReference type="PROSITE" id="PS50093"/>
    </source>
</evidence>
<sequence length="2512" mass="269002">MLKYYLAYLFSVLLFSNSAFAQTTTIATYSAGNISSDHFTGTTTISLNSSCPGILNVPVPAGRYVTAIDVEYDFMALNNDWISEQSSYLECVTTSTKEASVTFGPPTNGNGTQSYSRNGISIANGLVPTGGLQFKLHAFRSFTGGGCSTTAQRIVNNSYKITVHHVAAPTCLPPSAVSVGSISATSANISWTTGGASNWQIEYGPVGFTPGSGTMLPMSTNPYTLSGLNPSTRYEFRLRDSCGLADVSFWTSIQSFRTSCAVTAAPWSEDFESVDWNTGTGFFGRGTIDTCFNRDYQGHFLMKVGPPQFLPFNSGPSGDHTSGAGKYLFSERIQFGTFPDTAHIVSPPIDLSPLTIPELSFWYHMFGPDVNLLEVFVSNNGGASYTSVFSKQGQQQTSSADAWKEAVVNLSSYANDTIQLKFISYQITAGTGGDLAIDDIDIHEQPSCPKPQNLVLLGATSNSASMQWQSGGASNWQIEYGPVGFTQGNGTIVNANSNPFVVLGLSASTDYDFYVRDSCGISDVSAWIGPVFARTACLPTVAPYTENFDGSQWTIGTFTVPGNIDACWYRDETVNYQMTPMSSTTSFGTGPSVDHTSGTGKFLSAQRFFGTLAQSNSGVVESGLIDLSSLTVPELSFWYHMFGGDIDSLRVDIFDGQNWSRGGAIIGQQQTAKADAWEEYIINMSAYANDTIKLRFSYYRNSTFAFNSAISIDDIDIHEQPTCPKPQNLMLLGVTNSTTSLQWTSGGAANWQIEYGPTGFTPGNGTKVNTNANPFVLTGLSPNFIYDFYVRDSCGANDVSLWLGPVTGKTDCNPVSAPYTENFDGSQWTIGTFTVPGNIDQCWGRDETVNYQMTPVTTVTSFSTGASIDHTSGTGKFLAAQRFFGTLGQSMEGEVESKLIDLTALTIPELTFWYHMFGVDIDSLRIDIFDGQSWSRGGAIIGSQQTAKTDPWEEYLVDISSYANDTIKLKFTYYRNSTFAFNSTICIDDIDIHEQPTCPKPSNLTLSSTSSNSVTLSWTTGGATNWNIEYGTPGFTIGTGARVTATTNPFTVTGLNSSTSYDFYVRDSCSATDTSFWVGPINATTDCLPLLAPFTENFDGSPWAVGPNFNDTGSIGQCWARTPLSNYLWKPGPPIFPSTFTGPAVDHTTGNGKYIYAESIFGGGTAPFDAFIESPLIDLSALTVPELTFWYHMFGNAIGNLTVEVDDGSGYTQVWTKSGQQQNSGTEAWKEAVISLAPYANDTIQIRFKADKASFNTQADAAIDDIDIHEAPSCPKPQDLLVVGTTNSTVTLQWTTGGATGWNIEYGSPGFTLGTGTIVNATTNPFTVTGLSASTGYEFYVRDSCGLADVSDWVGPVGDTTDCNPVTTPYLETFDGNSWVVPPSTFVAGNLDPCWDRDNTVNYVWGARQTVTTATTGPSADHTSGTGKFLYTHRTFGTVTQSNNGVVVSPLINTVPLNTPELSFWYHMFGADIDSLVLELYDGASWSQELTLSGQQQISKTDPWKEAIVDISAYANDTIKVRFTGYRNSTFAFNSVIAIDDLSVHEQPSCPKPSNLVATAATSNSVTLGWTTGGASNWQIEYGPSGFTQGAGTIVAAATNPFTINALLSSTTYDFYVRDSCGTADVSDWLGYVTKSTDCLPVLAPYSEDFEGVIWQSGPNFNDTGSVDQCWVRTPLTNYFWRTGPIPFPPTFTGPSGDHTTGSGKYVFAESVFGGGTAPFDAFLETPPIDLSSLAAPEMRFWYHMFGNGIGSMSVEIDNGTGFTQVWSKTGQQHTSNTDPWDEAVVSLASYINDTIVVRIKATKASFTTAADVAFDDLTIDEEPSCPEPQNLAVTTSTNTSITISWTTGGASNWLVGYRPSGTSVALTIVPASTNPFVINGLSPSSSYDIFIKDSCTAGDVSIWNGPEIGTTLCGVATAPWAENFDGSVWVEGTGLGNVGNQISNCWSRPSISNPNFGTGSGTTSSGGTGPLSDVSISGNYIYTEASGGASGAGEITTPFIYIPSSLQNPRFKYAYHMFGNSITSMTIQIDNGSGFGANVKTYTGQQQFSNAAAWLVDSIMLTAYSGDTVRFKFIGTNSGIAGDVCIDEVSVISDPVSCSAPAGISFTSVNATGFTVNWVSSANATVEVVESGQAQGSGTFYPNSNSPLVVSGLQGNTGYDVYIQDSCGVGNLSAWVSASRTTLTCPSIGASFANTNSWLSVAFNSGSTTNADSLYWDFGDGSNSSAINPNHLYGMPGTYTVAMNAFSDCGDTTVVFDTIQVCDTLKADFSQTPIADSIRFDASASTNATFFKWKIDGTDTTGTSITFKFTSSGTKTVTLTAFNDCGDSVTVSKNVNACPPALASWTYNIISTTSAGMNVQFDGSASTNAVSYDWDFGDGNSGTGVSPQHTYITPSLTYLVRLTVKNACGTPHAKAFKLNEIGLTEIEVVKSIKVYPNPASDYLELIWSGSELVLKEVRINGISGKQLFKQNVLDDNSGKLSIDVSHLPAGQYIISADGTSGEFWQQKIQIK</sequence>
<dbReference type="Pfam" id="PF00041">
    <property type="entry name" value="fn3"/>
    <property type="match status" value="2"/>
</dbReference>
<dbReference type="CDD" id="cd06263">
    <property type="entry name" value="MAM"/>
    <property type="match status" value="2"/>
</dbReference>
<dbReference type="SMART" id="SM00089">
    <property type="entry name" value="PKD"/>
    <property type="match status" value="3"/>
</dbReference>
<dbReference type="InterPro" id="IPR013783">
    <property type="entry name" value="Ig-like_fold"/>
</dbReference>
<dbReference type="Proteomes" id="UP000005631">
    <property type="component" value="Chromosome"/>
</dbReference>
<dbReference type="eggNOG" id="COG3291">
    <property type="taxonomic scope" value="Bacteria"/>
</dbReference>
<feature type="domain" description="MAM" evidence="3">
    <location>
        <begin position="810"/>
        <end position="1000"/>
    </location>
</feature>
<protein>
    <submittedName>
        <fullName evidence="6">PDK repeat-containing protein</fullName>
    </submittedName>
</protein>
<evidence type="ECO:0000259" key="3">
    <source>
        <dbReference type="PROSITE" id="PS50060"/>
    </source>
</evidence>
<feature type="domain" description="PKD" evidence="4">
    <location>
        <begin position="2200"/>
        <end position="2262"/>
    </location>
</feature>
<feature type="domain" description="MAM" evidence="3">
    <location>
        <begin position="240"/>
        <end position="450"/>
    </location>
</feature>
<keyword evidence="1 2" id="KW-0732">Signal</keyword>
<dbReference type="InterPro" id="IPR035986">
    <property type="entry name" value="PKD_dom_sf"/>
</dbReference>
<feature type="domain" description="MAM" evidence="3">
    <location>
        <begin position="1395"/>
        <end position="1552"/>
    </location>
</feature>
<dbReference type="RefSeq" id="WP_014201217.1">
    <property type="nucleotide sequence ID" value="NC_016599.1"/>
</dbReference>
<dbReference type="HOGENOM" id="CLU_000825_0_0_10"/>
<dbReference type="CDD" id="cd00146">
    <property type="entry name" value="PKD"/>
    <property type="match status" value="3"/>
</dbReference>
<feature type="domain" description="Fibronectin type-III" evidence="5">
    <location>
        <begin position="450"/>
        <end position="540"/>
    </location>
</feature>
<dbReference type="Pfam" id="PF18911">
    <property type="entry name" value="PKD_4"/>
    <property type="match status" value="2"/>
</dbReference>
<feature type="domain" description="Fibronectin type-III" evidence="5">
    <location>
        <begin position="1552"/>
        <end position="1640"/>
    </location>
</feature>
<feature type="signal peptide" evidence="2">
    <location>
        <begin position="1"/>
        <end position="21"/>
    </location>
</feature>
<dbReference type="GO" id="GO:0005975">
    <property type="term" value="P:carbohydrate metabolic process"/>
    <property type="evidence" value="ECO:0007669"/>
    <property type="project" value="UniProtKB-ARBA"/>
</dbReference>
<evidence type="ECO:0000313" key="6">
    <source>
        <dbReference type="EMBL" id="AEV31856.1"/>
    </source>
</evidence>
<feature type="domain" description="MAM" evidence="3">
    <location>
        <begin position="1105"/>
        <end position="1276"/>
    </location>
</feature>
<dbReference type="SUPFAM" id="SSF49899">
    <property type="entry name" value="Concanavalin A-like lectins/glucanases"/>
    <property type="match status" value="7"/>
</dbReference>
<feature type="domain" description="Fibronectin type-III" evidence="5">
    <location>
        <begin position="1276"/>
        <end position="1366"/>
    </location>
</feature>
<dbReference type="InterPro" id="IPR000601">
    <property type="entry name" value="PKD_dom"/>
</dbReference>
<dbReference type="InterPro" id="IPR000998">
    <property type="entry name" value="MAM_dom"/>
</dbReference>
<evidence type="ECO:0000259" key="5">
    <source>
        <dbReference type="PROSITE" id="PS50853"/>
    </source>
</evidence>
<dbReference type="SMART" id="SM00060">
    <property type="entry name" value="FN3"/>
    <property type="match status" value="8"/>
</dbReference>
<dbReference type="Gene3D" id="2.60.120.200">
    <property type="match status" value="7"/>
</dbReference>